<feature type="binding site" evidence="5">
    <location>
        <position position="164"/>
    </location>
    <ligand>
        <name>Mn(2+)</name>
        <dbReference type="ChEBI" id="CHEBI:29035"/>
    </ligand>
</feature>
<evidence type="ECO:0000256" key="6">
    <source>
        <dbReference type="RuleBase" id="RU000414"/>
    </source>
</evidence>
<dbReference type="PRINTS" id="PR01703">
    <property type="entry name" value="MNSODISMTASE"/>
</dbReference>
<evidence type="ECO:0000313" key="9">
    <source>
        <dbReference type="EMBL" id="AEG72351.1"/>
    </source>
</evidence>
<dbReference type="Proteomes" id="UP000007952">
    <property type="component" value="Chromosome"/>
</dbReference>
<evidence type="ECO:0000256" key="3">
    <source>
        <dbReference type="ARBA" id="ARBA00022723"/>
    </source>
</evidence>
<dbReference type="Gene3D" id="1.10.287.990">
    <property type="entry name" value="Fe,Mn superoxide dismutase (SOD) domain"/>
    <property type="match status" value="1"/>
</dbReference>
<dbReference type="Pfam" id="PF00081">
    <property type="entry name" value="Sod_Fe_N"/>
    <property type="match status" value="1"/>
</dbReference>
<comment type="catalytic activity">
    <reaction evidence="6">
        <text>2 superoxide + 2 H(+) = H2O2 + O2</text>
        <dbReference type="Rhea" id="RHEA:20696"/>
        <dbReference type="ChEBI" id="CHEBI:15378"/>
        <dbReference type="ChEBI" id="CHEBI:15379"/>
        <dbReference type="ChEBI" id="CHEBI:16240"/>
        <dbReference type="ChEBI" id="CHEBI:18421"/>
        <dbReference type="EC" id="1.15.1.1"/>
    </reaction>
</comment>
<dbReference type="InterPro" id="IPR019833">
    <property type="entry name" value="Mn/Fe_SOD_BS"/>
</dbReference>
<reference key="2">
    <citation type="submission" date="2011-05" db="EMBL/GenBank/DDBJ databases">
        <title>The Genome of Mycoplasma haemofelis Strain Ohio2, a pathogenic hemoplasma of the cat.</title>
        <authorList>
            <person name="Santos A.P."/>
            <person name="Guimaraes A.M.S."/>
            <person name="SanMiguel P.J."/>
            <person name="Martin S.W."/>
            <person name="Messick J.B."/>
        </authorList>
    </citation>
    <scope>NUCLEOTIDE SEQUENCE</scope>
    <source>
        <strain>Ohio2</strain>
    </source>
</reference>
<dbReference type="PANTHER" id="PTHR43595">
    <property type="entry name" value="37S RIBOSOMAL PROTEIN S26, MITOCHONDRIAL"/>
    <property type="match status" value="1"/>
</dbReference>
<dbReference type="EMBL" id="CP002808">
    <property type="protein sequence ID" value="AEG72351.1"/>
    <property type="molecule type" value="Genomic_DNA"/>
</dbReference>
<feature type="domain" description="Manganese/iron superoxide dismutase C-terminal" evidence="8">
    <location>
        <begin position="98"/>
        <end position="197"/>
    </location>
</feature>
<evidence type="ECO:0000256" key="1">
    <source>
        <dbReference type="ARBA" id="ARBA00008714"/>
    </source>
</evidence>
<keyword evidence="4 6" id="KW-0560">Oxidoreductase</keyword>
<dbReference type="GO" id="GO:0004784">
    <property type="term" value="F:superoxide dismutase activity"/>
    <property type="evidence" value="ECO:0007669"/>
    <property type="project" value="UniProtKB-EC"/>
</dbReference>
<evidence type="ECO:0000259" key="7">
    <source>
        <dbReference type="Pfam" id="PF00081"/>
    </source>
</evidence>
<dbReference type="AlphaFoldDB" id="F6FJD2"/>
<dbReference type="GO" id="GO:0005737">
    <property type="term" value="C:cytoplasm"/>
    <property type="evidence" value="ECO:0007669"/>
    <property type="project" value="TreeGrafter"/>
</dbReference>
<dbReference type="PANTHER" id="PTHR43595:SF2">
    <property type="entry name" value="SMALL RIBOSOMAL SUBUNIT PROTEIN MS42"/>
    <property type="match status" value="1"/>
</dbReference>
<feature type="binding site" evidence="5">
    <location>
        <position position="26"/>
    </location>
    <ligand>
        <name>Mn(2+)</name>
        <dbReference type="ChEBI" id="CHEBI:29035"/>
    </ligand>
</feature>
<dbReference type="SUPFAM" id="SSF46609">
    <property type="entry name" value="Fe,Mn superoxide dismutase (SOD), N-terminal domain"/>
    <property type="match status" value="1"/>
</dbReference>
<dbReference type="InterPro" id="IPR036324">
    <property type="entry name" value="Mn/Fe_SOD_N_sf"/>
</dbReference>
<dbReference type="eggNOG" id="COG0605">
    <property type="taxonomic scope" value="Bacteria"/>
</dbReference>
<comment type="function">
    <text evidence="6">Destroys radicals which are normally produced within the cells and which are toxic to biological systems.</text>
</comment>
<dbReference type="GO" id="GO:0046872">
    <property type="term" value="F:metal ion binding"/>
    <property type="evidence" value="ECO:0007669"/>
    <property type="project" value="UniProtKB-KW"/>
</dbReference>
<gene>
    <name evidence="9" type="primary">sodA</name>
    <name evidence="9" type="ordered locus">MHF_0036</name>
</gene>
<protein>
    <recommendedName>
        <fullName evidence="2 6">Superoxide dismutase</fullName>
        <ecNumber evidence="2 6">1.15.1.1</ecNumber>
    </recommendedName>
</protein>
<dbReference type="PROSITE" id="PS00088">
    <property type="entry name" value="SOD_MN"/>
    <property type="match status" value="1"/>
</dbReference>
<dbReference type="STRING" id="859194.MHF_0036"/>
<dbReference type="Pfam" id="PF02777">
    <property type="entry name" value="Sod_Fe_C"/>
    <property type="match status" value="1"/>
</dbReference>
<proteinExistence type="inferred from homology"/>
<dbReference type="InterPro" id="IPR036314">
    <property type="entry name" value="SOD_C_sf"/>
</dbReference>
<keyword evidence="3 5" id="KW-0479">Metal-binding</keyword>
<dbReference type="HOGENOM" id="CLU_031625_0_1_14"/>
<feature type="binding site" evidence="5">
    <location>
        <position position="168"/>
    </location>
    <ligand>
        <name>Mn(2+)</name>
        <dbReference type="ChEBI" id="CHEBI:29035"/>
    </ligand>
</feature>
<feature type="binding site" evidence="5">
    <location>
        <position position="81"/>
    </location>
    <ligand>
        <name>Mn(2+)</name>
        <dbReference type="ChEBI" id="CHEBI:29035"/>
    </ligand>
</feature>
<dbReference type="InterPro" id="IPR019831">
    <property type="entry name" value="Mn/Fe_SOD_N"/>
</dbReference>
<dbReference type="InterPro" id="IPR019832">
    <property type="entry name" value="Mn/Fe_SOD_C"/>
</dbReference>
<sequence length="203" mass="23694">MFKPVPLKNSFSDYEPFVAREIMELHYSSHYIGYLNNLNKALEKYPEFFNQSVNEILSSINTVPEDIRSVVRNMGGGVSNHELLWEILSTKETNVVNGRLKSDVEKAFSSWDEFVSQFQKTVTSSFGAGWVWLVFDKGKNLKIVFIQNQDSPYMNGETPIFGLDIWEHAYYLQHQNGKLAYFKEVWKILDWQVIEDRYSSLIK</sequence>
<reference evidence="9 10" key="1">
    <citation type="journal article" date="2011" name="J. Bacteriol.">
        <title>Complete genome sequences of two hemotropic Mycoplasmas, Mycoplasma haemofelis strain Ohio2 and Mycoplasma suis strain Illinois.</title>
        <authorList>
            <person name="Messick J.B."/>
            <person name="Santos A.P."/>
            <person name="Guimaraes A.M."/>
        </authorList>
    </citation>
    <scope>NUCLEOTIDE SEQUENCE [LARGE SCALE GENOMIC DNA]</scope>
    <source>
        <strain evidence="9 10">Ohio2</strain>
    </source>
</reference>
<evidence type="ECO:0000259" key="8">
    <source>
        <dbReference type="Pfam" id="PF02777"/>
    </source>
</evidence>
<accession>F6FJD2</accession>
<dbReference type="BioCyc" id="MHAE859194:G1GR7-36-MONOMER"/>
<dbReference type="SUPFAM" id="SSF54719">
    <property type="entry name" value="Fe,Mn superoxide dismutase (SOD), C-terminal domain"/>
    <property type="match status" value="1"/>
</dbReference>
<dbReference type="InterPro" id="IPR001189">
    <property type="entry name" value="Mn/Fe_SOD"/>
</dbReference>
<evidence type="ECO:0000256" key="2">
    <source>
        <dbReference type="ARBA" id="ARBA00012682"/>
    </source>
</evidence>
<feature type="domain" description="Manganese/iron superoxide dismutase N-terminal" evidence="7">
    <location>
        <begin position="7"/>
        <end position="89"/>
    </location>
</feature>
<dbReference type="EC" id="1.15.1.1" evidence="2 6"/>
<dbReference type="PIRSF" id="PIRSF000349">
    <property type="entry name" value="SODismutase"/>
    <property type="match status" value="1"/>
</dbReference>
<organism evidence="9 10">
    <name type="scientific">Mycoplasma haemofelis (strain Ohio2)</name>
    <dbReference type="NCBI Taxonomy" id="859194"/>
    <lineage>
        <taxon>Bacteria</taxon>
        <taxon>Bacillati</taxon>
        <taxon>Mycoplasmatota</taxon>
        <taxon>Mollicutes</taxon>
        <taxon>Mycoplasmataceae</taxon>
        <taxon>Mycoplasma</taxon>
    </lineage>
</organism>
<evidence type="ECO:0000256" key="5">
    <source>
        <dbReference type="PIRSR" id="PIRSR000349-1"/>
    </source>
</evidence>
<name>F6FJD2_MYCHI</name>
<dbReference type="KEGG" id="mhf:MHF_0036"/>
<evidence type="ECO:0000313" key="10">
    <source>
        <dbReference type="Proteomes" id="UP000007952"/>
    </source>
</evidence>
<comment type="similarity">
    <text evidence="1 6">Belongs to the iron/manganese superoxide dismutase family.</text>
</comment>
<evidence type="ECO:0000256" key="4">
    <source>
        <dbReference type="ARBA" id="ARBA00023002"/>
    </source>
</evidence>
<dbReference type="Gene3D" id="3.55.40.20">
    <property type="entry name" value="Iron/manganese superoxide dismutase, C-terminal domain"/>
    <property type="match status" value="1"/>
</dbReference>